<evidence type="ECO:0000256" key="1">
    <source>
        <dbReference type="ARBA" id="ARBA00010641"/>
    </source>
</evidence>
<feature type="domain" description="RNA polymerase sigma-70 region 2" evidence="6">
    <location>
        <begin position="42"/>
        <end position="98"/>
    </location>
</feature>
<dbReference type="RefSeq" id="WP_239169658.1">
    <property type="nucleotide sequence ID" value="NZ_BONA01000001.1"/>
</dbReference>
<gene>
    <name evidence="9" type="ORF">BC793_102479</name>
</gene>
<evidence type="ECO:0000259" key="6">
    <source>
        <dbReference type="Pfam" id="PF04542"/>
    </source>
</evidence>
<dbReference type="Pfam" id="PF08281">
    <property type="entry name" value="Sigma70_r4_2"/>
    <property type="match status" value="1"/>
</dbReference>
<feature type="domain" description="RNA polymerase sigma factor 70 region 4 type 2" evidence="7">
    <location>
        <begin position="145"/>
        <end position="195"/>
    </location>
</feature>
<evidence type="ECO:0000256" key="3">
    <source>
        <dbReference type="ARBA" id="ARBA00023082"/>
    </source>
</evidence>
<evidence type="ECO:0000256" key="4">
    <source>
        <dbReference type="ARBA" id="ARBA00023163"/>
    </source>
</evidence>
<dbReference type="Gene3D" id="1.10.1740.10">
    <property type="match status" value="1"/>
</dbReference>
<dbReference type="Pfam" id="PF04542">
    <property type="entry name" value="Sigma70_r2"/>
    <property type="match status" value="1"/>
</dbReference>
<feature type="region of interest" description="Disordered" evidence="5">
    <location>
        <begin position="101"/>
        <end position="132"/>
    </location>
</feature>
<dbReference type="PANTHER" id="PTHR47756">
    <property type="entry name" value="BLL6612 PROTEIN-RELATED"/>
    <property type="match status" value="1"/>
</dbReference>
<sequence>MSKADEAGDTAGADKPIGEDSTADEIATTVERVWRDEAAGMLGVLARRLGDLDVAEEALQDAVADALPRWAADGVPANPAGWLVTTAWRKAIDRHRREVNGRAKEAALASDPTQGQRTSEPPRLPGELDDPAWPPSADDRLALIFACCHPALPEASRVALTLHAVAGLPAETVAAAFLLPRATAAQRLVRAKRHLRDHRVRVETPPPDEYRARLPSVLSVIYLIYNEGYLATSDGSAERRELAREGLDLARQVATLMPGEPEAAGLAALLELHESRATARFDAAGRMVLLEDQDRSVWNRPLIASALRRLRRVAALGRPGPYQVEAAIAAQHALAPSWERTDWPLVRRLYDLLAGVRPTPVVLLGRAVATSFTAGPEVALAEVGELAGRLDGYRLWHATRADLLRRLGRPEEAAEATRRALALATNPAERDLLTRRLNALTER</sequence>
<comment type="caution">
    <text evidence="9">The sequence shown here is derived from an EMBL/GenBank/DDBJ whole genome shotgun (WGS) entry which is preliminary data.</text>
</comment>
<dbReference type="Pfam" id="PF20239">
    <property type="entry name" value="DUF6596"/>
    <property type="match status" value="1"/>
</dbReference>
<reference evidence="9 10" key="1">
    <citation type="submission" date="2018-05" db="EMBL/GenBank/DDBJ databases">
        <title>Genomic Encyclopedia of Archaeal and Bacterial Type Strains, Phase II (KMG-II): from individual species to whole genera.</title>
        <authorList>
            <person name="Goeker M."/>
        </authorList>
    </citation>
    <scope>NUCLEOTIDE SEQUENCE [LARGE SCALE GENOMIC DNA]</scope>
    <source>
        <strain evidence="9 10">DSM 45184</strain>
    </source>
</reference>
<organism evidence="9 10">
    <name type="scientific">Actinoplanes xinjiangensis</name>
    <dbReference type="NCBI Taxonomy" id="512350"/>
    <lineage>
        <taxon>Bacteria</taxon>
        <taxon>Bacillati</taxon>
        <taxon>Actinomycetota</taxon>
        <taxon>Actinomycetes</taxon>
        <taxon>Micromonosporales</taxon>
        <taxon>Micromonosporaceae</taxon>
        <taxon>Actinoplanes</taxon>
    </lineage>
</organism>
<evidence type="ECO:0000256" key="2">
    <source>
        <dbReference type="ARBA" id="ARBA00023015"/>
    </source>
</evidence>
<dbReference type="GO" id="GO:0016987">
    <property type="term" value="F:sigma factor activity"/>
    <property type="evidence" value="ECO:0007669"/>
    <property type="project" value="UniProtKB-KW"/>
</dbReference>
<name>A0A316FV14_9ACTN</name>
<keyword evidence="2" id="KW-0805">Transcription regulation</keyword>
<dbReference type="InterPro" id="IPR013325">
    <property type="entry name" value="RNA_pol_sigma_r2"/>
</dbReference>
<dbReference type="GO" id="GO:0003677">
    <property type="term" value="F:DNA binding"/>
    <property type="evidence" value="ECO:0007669"/>
    <property type="project" value="InterPro"/>
</dbReference>
<dbReference type="PANTHER" id="PTHR47756:SF2">
    <property type="entry name" value="BLL6612 PROTEIN"/>
    <property type="match status" value="1"/>
</dbReference>
<keyword evidence="3" id="KW-0731">Sigma factor</keyword>
<dbReference type="SUPFAM" id="SSF88659">
    <property type="entry name" value="Sigma3 and sigma4 domains of RNA polymerase sigma factors"/>
    <property type="match status" value="1"/>
</dbReference>
<dbReference type="AlphaFoldDB" id="A0A316FV14"/>
<dbReference type="InterPro" id="IPR036388">
    <property type="entry name" value="WH-like_DNA-bd_sf"/>
</dbReference>
<keyword evidence="4" id="KW-0804">Transcription</keyword>
<evidence type="ECO:0000313" key="10">
    <source>
        <dbReference type="Proteomes" id="UP000245697"/>
    </source>
</evidence>
<comment type="similarity">
    <text evidence="1">Belongs to the sigma-70 factor family. ECF subfamily.</text>
</comment>
<dbReference type="SUPFAM" id="SSF88946">
    <property type="entry name" value="Sigma2 domain of RNA polymerase sigma factors"/>
    <property type="match status" value="1"/>
</dbReference>
<dbReference type="InterPro" id="IPR013249">
    <property type="entry name" value="RNA_pol_sigma70_r4_t2"/>
</dbReference>
<evidence type="ECO:0000256" key="5">
    <source>
        <dbReference type="SAM" id="MobiDB-lite"/>
    </source>
</evidence>
<evidence type="ECO:0000313" key="9">
    <source>
        <dbReference type="EMBL" id="PWK51450.1"/>
    </source>
</evidence>
<dbReference type="Proteomes" id="UP000245697">
    <property type="component" value="Unassembled WGS sequence"/>
</dbReference>
<dbReference type="Gene3D" id="1.10.10.10">
    <property type="entry name" value="Winged helix-like DNA-binding domain superfamily/Winged helix DNA-binding domain"/>
    <property type="match status" value="1"/>
</dbReference>
<feature type="domain" description="DUF6596" evidence="8">
    <location>
        <begin position="213"/>
        <end position="313"/>
    </location>
</feature>
<protein>
    <submittedName>
        <fullName evidence="9">RNA polymerase sigma-70 factor (ECF subfamily)</fullName>
    </submittedName>
</protein>
<feature type="region of interest" description="Disordered" evidence="5">
    <location>
        <begin position="1"/>
        <end position="25"/>
    </location>
</feature>
<dbReference type="InterPro" id="IPR013324">
    <property type="entry name" value="RNA_pol_sigma_r3/r4-like"/>
</dbReference>
<evidence type="ECO:0000259" key="8">
    <source>
        <dbReference type="Pfam" id="PF20239"/>
    </source>
</evidence>
<dbReference type="EMBL" id="QGGR01000002">
    <property type="protein sequence ID" value="PWK51450.1"/>
    <property type="molecule type" value="Genomic_DNA"/>
</dbReference>
<dbReference type="InterPro" id="IPR007627">
    <property type="entry name" value="RNA_pol_sigma70_r2"/>
</dbReference>
<accession>A0A316FV14</accession>
<evidence type="ECO:0000259" key="7">
    <source>
        <dbReference type="Pfam" id="PF08281"/>
    </source>
</evidence>
<dbReference type="GO" id="GO:0006352">
    <property type="term" value="P:DNA-templated transcription initiation"/>
    <property type="evidence" value="ECO:0007669"/>
    <property type="project" value="InterPro"/>
</dbReference>
<keyword evidence="10" id="KW-1185">Reference proteome</keyword>
<dbReference type="InterPro" id="IPR046531">
    <property type="entry name" value="DUF6596"/>
</dbReference>
<proteinExistence type="inferred from homology"/>